<dbReference type="InterPro" id="IPR051406">
    <property type="entry name" value="PLD_domain"/>
</dbReference>
<dbReference type="GO" id="GO:0016042">
    <property type="term" value="P:lipid catabolic process"/>
    <property type="evidence" value="ECO:0007669"/>
    <property type="project" value="UniProtKB-KW"/>
</dbReference>
<dbReference type="EMBL" id="HG794546">
    <property type="protein sequence ID" value="CDK97921.1"/>
    <property type="molecule type" value="Genomic_DNA"/>
</dbReference>
<evidence type="ECO:0000256" key="1">
    <source>
        <dbReference type="ARBA" id="ARBA00000798"/>
    </source>
</evidence>
<sequence length="189" mass="20563">MIVDQIAAAKREVLVQAYSFTNPDIVKALVAAKKRGVDVRAILDKSNFCRAEKAACENKGQIAADTLVIAKVPVTVDREHAIAHNKIMVIDRERVITGSFNFSRAAQEKNAENLLVITDAAQAQRYSLLGMPKVRQPCGPMAPTLTPMPPNCSGGWCSTSWCRMSMTICVITVFCGRARMAGGCHRPTT</sequence>
<evidence type="ECO:0000256" key="7">
    <source>
        <dbReference type="ARBA" id="ARBA00022525"/>
    </source>
</evidence>
<dbReference type="EC" id="3.1.4.4" evidence="5"/>
<dbReference type="SUPFAM" id="SSF56024">
    <property type="entry name" value="Phospholipase D/nuclease"/>
    <property type="match status" value="1"/>
</dbReference>
<keyword evidence="14" id="KW-1185">Reference proteome</keyword>
<name>V6F0W4_MAGGM</name>
<dbReference type="GO" id="GO:0006793">
    <property type="term" value="P:phosphorus metabolic process"/>
    <property type="evidence" value="ECO:0007669"/>
    <property type="project" value="UniProtKB-ARBA"/>
</dbReference>
<dbReference type="CDD" id="cd09170">
    <property type="entry name" value="PLDc_Nuc"/>
    <property type="match status" value="1"/>
</dbReference>
<evidence type="ECO:0000313" key="13">
    <source>
        <dbReference type="EMBL" id="CDK97921.1"/>
    </source>
</evidence>
<keyword evidence="9" id="KW-0442">Lipid degradation</keyword>
<dbReference type="PANTHER" id="PTHR43856:SF1">
    <property type="entry name" value="MITOCHONDRIAL CARDIOLIPIN HYDROLASE"/>
    <property type="match status" value="1"/>
</dbReference>
<evidence type="ECO:0000256" key="4">
    <source>
        <dbReference type="ARBA" id="ARBA00008664"/>
    </source>
</evidence>
<dbReference type="Gene3D" id="3.30.870.10">
    <property type="entry name" value="Endonuclease Chain A"/>
    <property type="match status" value="1"/>
</dbReference>
<dbReference type="GO" id="GO:0005576">
    <property type="term" value="C:extracellular region"/>
    <property type="evidence" value="ECO:0007669"/>
    <property type="project" value="UniProtKB-SubCell"/>
</dbReference>
<comment type="catalytic activity">
    <reaction evidence="1">
        <text>a 1,2-diacyl-sn-glycero-3-phosphocholine + H2O = a 1,2-diacyl-sn-glycero-3-phosphate + choline + H(+)</text>
        <dbReference type="Rhea" id="RHEA:14445"/>
        <dbReference type="ChEBI" id="CHEBI:15354"/>
        <dbReference type="ChEBI" id="CHEBI:15377"/>
        <dbReference type="ChEBI" id="CHEBI:15378"/>
        <dbReference type="ChEBI" id="CHEBI:57643"/>
        <dbReference type="ChEBI" id="CHEBI:58608"/>
        <dbReference type="EC" id="3.1.4.4"/>
    </reaction>
</comment>
<dbReference type="GO" id="GO:0004630">
    <property type="term" value="F:phospholipase D activity"/>
    <property type="evidence" value="ECO:0007669"/>
    <property type="project" value="UniProtKB-EC"/>
</dbReference>
<evidence type="ECO:0000313" key="14">
    <source>
        <dbReference type="Proteomes" id="UP000018922"/>
    </source>
</evidence>
<dbReference type="PANTHER" id="PTHR43856">
    <property type="entry name" value="CARDIOLIPIN HYDROLASE"/>
    <property type="match status" value="1"/>
</dbReference>
<keyword evidence="10" id="KW-0443">Lipid metabolism</keyword>
<dbReference type="PROSITE" id="PS50035">
    <property type="entry name" value="PLD"/>
    <property type="match status" value="1"/>
</dbReference>
<evidence type="ECO:0000256" key="10">
    <source>
        <dbReference type="ARBA" id="ARBA00023098"/>
    </source>
</evidence>
<evidence type="ECO:0000259" key="12">
    <source>
        <dbReference type="PROSITE" id="PS50035"/>
    </source>
</evidence>
<dbReference type="SMART" id="SM00155">
    <property type="entry name" value="PLDc"/>
    <property type="match status" value="1"/>
</dbReference>
<dbReference type="Pfam" id="PF13091">
    <property type="entry name" value="PLDc_2"/>
    <property type="match status" value="1"/>
</dbReference>
<gene>
    <name evidence="13" type="primary">pld</name>
    <name evidence="13" type="ordered locus">MGMSRv2__0706</name>
</gene>
<dbReference type="Proteomes" id="UP000018922">
    <property type="component" value="Chromosome I"/>
</dbReference>
<evidence type="ECO:0000256" key="11">
    <source>
        <dbReference type="ARBA" id="ARBA00029594"/>
    </source>
</evidence>
<accession>V6F0W4</accession>
<comment type="function">
    <text evidence="2">Could be a virulence factor.</text>
</comment>
<protein>
    <recommendedName>
        <fullName evidence="6">Phospholipase D</fullName>
        <ecNumber evidence="5">3.1.4.4</ecNumber>
    </recommendedName>
    <alternativeName>
        <fullName evidence="11">Choline phosphatase</fullName>
    </alternativeName>
</protein>
<evidence type="ECO:0000256" key="8">
    <source>
        <dbReference type="ARBA" id="ARBA00022801"/>
    </source>
</evidence>
<reference evidence="13 14" key="1">
    <citation type="journal article" date="2014" name="Genome Announc.">
        <title>Complete genome sequence of Magnetospirillum gryphiswaldense MSR-1.</title>
        <authorList>
            <person name="Wang X."/>
            <person name="Wang Q."/>
            <person name="Zhang W."/>
            <person name="Wang Y."/>
            <person name="Li L."/>
            <person name="Wen T."/>
            <person name="Zhang T."/>
            <person name="Zhang Y."/>
            <person name="Xu J."/>
            <person name="Hu J."/>
            <person name="Li S."/>
            <person name="Liu L."/>
            <person name="Liu J."/>
            <person name="Jiang W."/>
            <person name="Tian J."/>
            <person name="Li Y."/>
            <person name="Schuler D."/>
            <person name="Wang L."/>
            <person name="Li J."/>
        </authorList>
    </citation>
    <scope>NUCLEOTIDE SEQUENCE [LARGE SCALE GENOMIC DNA]</scope>
    <source>
        <strain evidence="14">DSM 6361 / JCM 21280 / NBRC 15271 / MSR-1</strain>
    </source>
</reference>
<dbReference type="GO" id="GO:0016891">
    <property type="term" value="F:RNA endonuclease activity producing 5'-phosphomonoesters, hydrolytic mechanism"/>
    <property type="evidence" value="ECO:0007669"/>
    <property type="project" value="TreeGrafter"/>
</dbReference>
<evidence type="ECO:0000256" key="9">
    <source>
        <dbReference type="ARBA" id="ARBA00022963"/>
    </source>
</evidence>
<dbReference type="KEGG" id="mgy:MGMSRv2__0706"/>
<dbReference type="eggNOG" id="COG1502">
    <property type="taxonomic scope" value="Bacteria"/>
</dbReference>
<evidence type="ECO:0000256" key="3">
    <source>
        <dbReference type="ARBA" id="ARBA00004613"/>
    </source>
</evidence>
<dbReference type="InterPro" id="IPR025202">
    <property type="entry name" value="PLD-like_dom"/>
</dbReference>
<proteinExistence type="inferred from homology"/>
<comment type="subcellular location">
    <subcellularLocation>
        <location evidence="3">Secreted</location>
    </subcellularLocation>
</comment>
<dbReference type="STRING" id="1430440.MGMSRv2__0706"/>
<keyword evidence="7" id="KW-0964">Secreted</keyword>
<organism evidence="13 14">
    <name type="scientific">Magnetospirillum gryphiswaldense (strain DSM 6361 / JCM 21280 / NBRC 15271 / MSR-1)</name>
    <dbReference type="NCBI Taxonomy" id="431944"/>
    <lineage>
        <taxon>Bacteria</taxon>
        <taxon>Pseudomonadati</taxon>
        <taxon>Pseudomonadota</taxon>
        <taxon>Alphaproteobacteria</taxon>
        <taxon>Rhodospirillales</taxon>
        <taxon>Rhodospirillaceae</taxon>
        <taxon>Magnetospirillum</taxon>
    </lineage>
</organism>
<evidence type="ECO:0000256" key="5">
    <source>
        <dbReference type="ARBA" id="ARBA00012027"/>
    </source>
</evidence>
<keyword evidence="8 13" id="KW-0378">Hydrolase</keyword>
<dbReference type="InterPro" id="IPR001736">
    <property type="entry name" value="PLipase_D/transphosphatidylase"/>
</dbReference>
<comment type="similarity">
    <text evidence="4">Belongs to the phospholipase D family.</text>
</comment>
<evidence type="ECO:0000256" key="6">
    <source>
        <dbReference type="ARBA" id="ARBA00018392"/>
    </source>
</evidence>
<evidence type="ECO:0000256" key="2">
    <source>
        <dbReference type="ARBA" id="ARBA00003145"/>
    </source>
</evidence>
<dbReference type="HOGENOM" id="CLU_1432957_0_0_5"/>
<feature type="domain" description="PLD phosphodiesterase" evidence="12">
    <location>
        <begin position="79"/>
        <end position="106"/>
    </location>
</feature>
<dbReference type="AlphaFoldDB" id="V6F0W4"/>